<dbReference type="Proteomes" id="UP000743001">
    <property type="component" value="Unassembled WGS sequence"/>
</dbReference>
<evidence type="ECO:0000313" key="6">
    <source>
        <dbReference type="Proteomes" id="UP000743001"/>
    </source>
</evidence>
<reference evidence="5 6" key="1">
    <citation type="submission" date="2021-06" db="EMBL/GenBank/DDBJ databases">
        <authorList>
            <person name="Sun Q."/>
            <person name="Li D."/>
        </authorList>
    </citation>
    <scope>NUCLEOTIDE SEQUENCE [LARGE SCALE GENOMIC DNA]</scope>
    <source>
        <strain evidence="5 6">MSJ-6</strain>
    </source>
</reference>
<dbReference type="PROSITE" id="PS51682">
    <property type="entry name" value="SAM_OMT_I"/>
    <property type="match status" value="1"/>
</dbReference>
<evidence type="ECO:0000256" key="3">
    <source>
        <dbReference type="ARBA" id="ARBA00022691"/>
    </source>
</evidence>
<gene>
    <name evidence="5" type="ORF">KQJ23_06555</name>
</gene>
<accession>A0ABS6FPT1</accession>
<evidence type="ECO:0000256" key="2">
    <source>
        <dbReference type="ARBA" id="ARBA00022679"/>
    </source>
</evidence>
<keyword evidence="3" id="KW-0949">S-adenosyl-L-methionine</keyword>
<evidence type="ECO:0000256" key="4">
    <source>
        <dbReference type="SAM" id="MobiDB-lite"/>
    </source>
</evidence>
<dbReference type="InterPro" id="IPR050362">
    <property type="entry name" value="Cation-dep_OMT"/>
</dbReference>
<sequence length="230" mass="24868">MSGKIQTENGGLPLEDHENGGGLTPEQYSEQIYKEDPVLEQVTASILESGIRDVSIAPGYGRLLTMLAKLSGSSRILEIGALGGYSGICLARGMQEDGKLVSLELKEENAALAARNLKKAGYGDRVEYRIGPALESLRQLESEGARFDMFLIDADKENYPSYLEYAITLANQGAVIAGDNTLLRGRTVNPEKNGPSVQAVRKFNEMIASDERLLSTMLPAYDGLALAIVK</sequence>
<dbReference type="PANTHER" id="PTHR10509:SF14">
    <property type="entry name" value="CAFFEOYL-COA O-METHYLTRANSFERASE 3-RELATED"/>
    <property type="match status" value="1"/>
</dbReference>
<dbReference type="EMBL" id="JAHLQJ010000004">
    <property type="protein sequence ID" value="MBU5671492.1"/>
    <property type="molecule type" value="Genomic_DNA"/>
</dbReference>
<evidence type="ECO:0000256" key="1">
    <source>
        <dbReference type="ARBA" id="ARBA00022603"/>
    </source>
</evidence>
<keyword evidence="2" id="KW-0808">Transferase</keyword>
<proteinExistence type="predicted"/>
<name>A0ABS6FPT1_9BACL</name>
<dbReference type="PANTHER" id="PTHR10509">
    <property type="entry name" value="O-METHYLTRANSFERASE-RELATED"/>
    <property type="match status" value="1"/>
</dbReference>
<evidence type="ECO:0000313" key="5">
    <source>
        <dbReference type="EMBL" id="MBU5671492.1"/>
    </source>
</evidence>
<comment type="caution">
    <text evidence="5">The sequence shown here is derived from an EMBL/GenBank/DDBJ whole genome shotgun (WGS) entry which is preliminary data.</text>
</comment>
<dbReference type="InterPro" id="IPR002935">
    <property type="entry name" value="SAM_O-MeTrfase"/>
</dbReference>
<dbReference type="Pfam" id="PF01596">
    <property type="entry name" value="Methyltransf_3"/>
    <property type="match status" value="1"/>
</dbReference>
<organism evidence="5 6">
    <name type="scientific">Paenibacillus brevis</name>
    <dbReference type="NCBI Taxonomy" id="2841508"/>
    <lineage>
        <taxon>Bacteria</taxon>
        <taxon>Bacillati</taxon>
        <taxon>Bacillota</taxon>
        <taxon>Bacilli</taxon>
        <taxon>Bacillales</taxon>
        <taxon>Paenibacillaceae</taxon>
        <taxon>Paenibacillus</taxon>
    </lineage>
</organism>
<protein>
    <submittedName>
        <fullName evidence="5">O-methyltransferase</fullName>
    </submittedName>
</protein>
<keyword evidence="1" id="KW-0489">Methyltransferase</keyword>
<keyword evidence="6" id="KW-1185">Reference proteome</keyword>
<feature type="region of interest" description="Disordered" evidence="4">
    <location>
        <begin position="1"/>
        <end position="25"/>
    </location>
</feature>